<evidence type="ECO:0000313" key="2">
    <source>
        <dbReference type="Proteomes" id="UP001497535"/>
    </source>
</evidence>
<sequence length="87" mass="9969">MQKFIFLLIVLSAIIAVSMGQSRCQKDKDEGNSDCNKPHPTKSWWYVKGENDCKSFQYKGCGGNTNRFKSKDSCEKACKVFFINLIY</sequence>
<organism evidence="1 2">
    <name type="scientific">Meloidogyne enterolobii</name>
    <name type="common">Root-knot nematode worm</name>
    <name type="synonym">Meloidogyne mayaguensis</name>
    <dbReference type="NCBI Taxonomy" id="390850"/>
    <lineage>
        <taxon>Eukaryota</taxon>
        <taxon>Metazoa</taxon>
        <taxon>Ecdysozoa</taxon>
        <taxon>Nematoda</taxon>
        <taxon>Chromadorea</taxon>
        <taxon>Rhabditida</taxon>
        <taxon>Tylenchina</taxon>
        <taxon>Tylenchomorpha</taxon>
        <taxon>Tylenchoidea</taxon>
        <taxon>Meloidogynidae</taxon>
        <taxon>Meloidogyninae</taxon>
        <taxon>Meloidogyne</taxon>
    </lineage>
</organism>
<protein>
    <submittedName>
        <fullName evidence="1">Uncharacterized protein</fullName>
    </submittedName>
</protein>
<reference evidence="1" key="1">
    <citation type="submission" date="2023-11" db="EMBL/GenBank/DDBJ databases">
        <authorList>
            <person name="Poullet M."/>
        </authorList>
    </citation>
    <scope>NUCLEOTIDE SEQUENCE</scope>
    <source>
        <strain evidence="1">E1834</strain>
    </source>
</reference>
<proteinExistence type="predicted"/>
<dbReference type="EMBL" id="CAVMJV010000024">
    <property type="protein sequence ID" value="CAK5073848.1"/>
    <property type="molecule type" value="Genomic_DNA"/>
</dbReference>
<evidence type="ECO:0000313" key="1">
    <source>
        <dbReference type="EMBL" id="CAK5073848.1"/>
    </source>
</evidence>
<comment type="caution">
    <text evidence="1">The sequence shown here is derived from an EMBL/GenBank/DDBJ whole genome shotgun (WGS) entry which is preliminary data.</text>
</comment>
<gene>
    <name evidence="1" type="ORF">MENTE1834_LOCUS20539</name>
</gene>
<accession>A0ACB0Z4S0</accession>
<dbReference type="Proteomes" id="UP001497535">
    <property type="component" value="Unassembled WGS sequence"/>
</dbReference>
<keyword evidence="2" id="KW-1185">Reference proteome</keyword>
<name>A0ACB0Z4S0_MELEN</name>